<dbReference type="InterPro" id="IPR051448">
    <property type="entry name" value="CdaR-like_regulators"/>
</dbReference>
<dbReference type="EMBL" id="FMWK01000009">
    <property type="protein sequence ID" value="SCZ79621.1"/>
    <property type="molecule type" value="Genomic_DNA"/>
</dbReference>
<feature type="domain" description="PucR C-terminal helix-turn-helix" evidence="1">
    <location>
        <begin position="358"/>
        <end position="416"/>
    </location>
</feature>
<dbReference type="PANTHER" id="PTHR33744">
    <property type="entry name" value="CARBOHYDRATE DIACID REGULATOR"/>
    <property type="match status" value="1"/>
</dbReference>
<protein>
    <submittedName>
        <fullName evidence="2">PucR C-terminal helix-turn-helix domain-containing protein</fullName>
    </submittedName>
</protein>
<dbReference type="Pfam" id="PF13556">
    <property type="entry name" value="HTH_30"/>
    <property type="match status" value="1"/>
</dbReference>
<dbReference type="PANTHER" id="PTHR33744:SF1">
    <property type="entry name" value="DNA-BINDING TRANSCRIPTIONAL ACTIVATOR ADER"/>
    <property type="match status" value="1"/>
</dbReference>
<organism evidence="2 3">
    <name type="scientific">Pseudobutyrivibrio xylanivorans</name>
    <dbReference type="NCBI Taxonomy" id="185007"/>
    <lineage>
        <taxon>Bacteria</taxon>
        <taxon>Bacillati</taxon>
        <taxon>Bacillota</taxon>
        <taxon>Clostridia</taxon>
        <taxon>Lachnospirales</taxon>
        <taxon>Lachnospiraceae</taxon>
        <taxon>Pseudobutyrivibrio</taxon>
    </lineage>
</organism>
<reference evidence="2 3" key="1">
    <citation type="submission" date="2016-10" db="EMBL/GenBank/DDBJ databases">
        <authorList>
            <person name="de Groot N.N."/>
        </authorList>
    </citation>
    <scope>NUCLEOTIDE SEQUENCE [LARGE SCALE GENOMIC DNA]</scope>
    <source>
        <strain evidence="2 3">DSM 10317</strain>
    </source>
</reference>
<evidence type="ECO:0000259" key="1">
    <source>
        <dbReference type="Pfam" id="PF13556"/>
    </source>
</evidence>
<dbReference type="InterPro" id="IPR025736">
    <property type="entry name" value="PucR_C-HTH_dom"/>
</dbReference>
<dbReference type="Proteomes" id="UP000199428">
    <property type="component" value="Unassembled WGS sequence"/>
</dbReference>
<dbReference type="InterPro" id="IPR042070">
    <property type="entry name" value="PucR_C-HTH_sf"/>
</dbReference>
<accession>A0A1G5S1L7</accession>
<dbReference type="RefSeq" id="WP_090163002.1">
    <property type="nucleotide sequence ID" value="NZ_FMWK01000009.1"/>
</dbReference>
<name>A0A1G5S1L7_PSEXY</name>
<proteinExistence type="predicted"/>
<evidence type="ECO:0000313" key="3">
    <source>
        <dbReference type="Proteomes" id="UP000199428"/>
    </source>
</evidence>
<sequence length="425" mass="49414">MEELNNELEDMRDFIKSYQQLQQKKESLFTVLRHGHELNLILQKAYGYLNNPINICDSSFSILDSYPTVDDDRSLEVRNDRLSLKNVFSSDMKESNLTDHIFHSIYPFTTKVDDFEYDWAFESIRINRAVVGYICVRGINRDFTDDDLEIIHHLSHIISVYLQKNNAYINPNGITVDRFLKQLLLGHFENEDTIKSQIGSIGYKPSAYYYLLAYEFVDSDPKLLSTNYFCQQLQSIFPTAITGTYEGQLVTLLPAKRTSPFSIATEDRLSTFLTMNRMICTISFVFTELTEAPTYFGQCRCIFNMVNLEENIGNILRYGEYCLRHIATLLDDPSLFLATIHPAIKFLQAYDMENSTEYLNTLETYIKCNRSAPAAAEALHIHKSTFFYRIEKMKSLFNIDISNPDNMFAYEISLKILDISKKYRY</sequence>
<gene>
    <name evidence="2" type="ORF">SAMN02910350_01884</name>
</gene>
<evidence type="ECO:0000313" key="2">
    <source>
        <dbReference type="EMBL" id="SCZ79621.1"/>
    </source>
</evidence>
<dbReference type="Gene3D" id="1.10.10.2840">
    <property type="entry name" value="PucR C-terminal helix-turn-helix domain"/>
    <property type="match status" value="1"/>
</dbReference>
<dbReference type="AlphaFoldDB" id="A0A1G5S1L7"/>